<accession>A0A089ZRK6</accession>
<dbReference type="KEGG" id="prh:LT40_20000"/>
<dbReference type="EMBL" id="CP009533">
    <property type="protein sequence ID" value="AIS19546.1"/>
    <property type="molecule type" value="Genomic_DNA"/>
</dbReference>
<dbReference type="HOGENOM" id="CLU_2525042_0_0_6"/>
<dbReference type="STRING" id="216142.LT40_20000"/>
<keyword evidence="2" id="KW-1185">Reference proteome</keyword>
<organism evidence="1 2">
    <name type="scientific">Pseudomonas rhizosphaerae</name>
    <dbReference type="NCBI Taxonomy" id="216142"/>
    <lineage>
        <taxon>Bacteria</taxon>
        <taxon>Pseudomonadati</taxon>
        <taxon>Pseudomonadota</taxon>
        <taxon>Gammaproteobacteria</taxon>
        <taxon>Pseudomonadales</taxon>
        <taxon>Pseudomonadaceae</taxon>
        <taxon>Pseudomonas</taxon>
    </lineage>
</organism>
<proteinExistence type="predicted"/>
<evidence type="ECO:0000313" key="2">
    <source>
        <dbReference type="Proteomes" id="UP000029499"/>
    </source>
</evidence>
<dbReference type="Proteomes" id="UP000029499">
    <property type="component" value="Chromosome"/>
</dbReference>
<dbReference type="AlphaFoldDB" id="A0A089ZRK6"/>
<name>A0A089ZRK6_9PSED</name>
<protein>
    <submittedName>
        <fullName evidence="1">Uncharacterized protein</fullName>
    </submittedName>
</protein>
<dbReference type="OrthoDB" id="6893469at2"/>
<dbReference type="RefSeq" id="WP_043192863.1">
    <property type="nucleotide sequence ID" value="NZ_CP009533.1"/>
</dbReference>
<evidence type="ECO:0000313" key="1">
    <source>
        <dbReference type="EMBL" id="AIS19546.1"/>
    </source>
</evidence>
<reference evidence="1 2" key="1">
    <citation type="journal article" date="2015" name="J. Biotechnol.">
        <title>Complete genome sequence of Pseudomonas rhizosphaerae IH5T (=DSM 16299T), a phosphate-solubilizing rhizobacterium for bacterial biofertilizer.</title>
        <authorList>
            <person name="Kwak Y."/>
            <person name="Jung B.K."/>
            <person name="Shin J.H."/>
        </authorList>
    </citation>
    <scope>NUCLEOTIDE SEQUENCE [LARGE SCALE GENOMIC DNA]</scope>
    <source>
        <strain evidence="1">DSM 16299</strain>
    </source>
</reference>
<gene>
    <name evidence="1" type="ORF">LT40_20000</name>
</gene>
<sequence length="84" mass="9368">MTSTSTQGAHQVYIVRIDGTRFGPFESSLEPNKALIYEVTLNAGAGDQIELHDDAGQVQTHVISNTHFQPQMSDVPAHYTVRWR</sequence>